<dbReference type="OrthoDB" id="9794148at2"/>
<evidence type="ECO:0000256" key="5">
    <source>
        <dbReference type="ARBA" id="ARBA00025933"/>
    </source>
</evidence>
<comment type="subunit">
    <text evidence="5 6">The basal body constitutes a major portion of the flagellar organelle and consists of four rings (L,P,S, and M) mounted on a central rod. The rod consists of about 26 subunits of FlgG in the distal portion, and FlgB, FlgC and FlgF are thought to build up the proximal portion of the rod with about 6 subunits each.</text>
</comment>
<evidence type="ECO:0000313" key="9">
    <source>
        <dbReference type="EMBL" id="KXG77605.1"/>
    </source>
</evidence>
<dbReference type="PATRIC" id="fig|520764.3.peg.1012"/>
<dbReference type="STRING" id="520764.AN618_09750"/>
<dbReference type="Pfam" id="PF06429">
    <property type="entry name" value="Flg_bbr_C"/>
    <property type="match status" value="1"/>
</dbReference>
<proteinExistence type="inferred from homology"/>
<keyword evidence="9" id="KW-0966">Cell projection</keyword>
<dbReference type="GO" id="GO:0030694">
    <property type="term" value="C:bacterial-type flagellum basal body, rod"/>
    <property type="evidence" value="ECO:0007669"/>
    <property type="project" value="UniProtKB-UniRule"/>
</dbReference>
<feature type="domain" description="Flagellar basal body rod protein N-terminal" evidence="7">
    <location>
        <begin position="7"/>
        <end position="35"/>
    </location>
</feature>
<evidence type="ECO:0000256" key="3">
    <source>
        <dbReference type="ARBA" id="ARBA00017941"/>
    </source>
</evidence>
<dbReference type="Pfam" id="PF00460">
    <property type="entry name" value="Flg_bb_rod"/>
    <property type="match status" value="1"/>
</dbReference>
<dbReference type="InterPro" id="IPR019776">
    <property type="entry name" value="Flagellar_basal_body_rod_CS"/>
</dbReference>
<dbReference type="NCBIfam" id="TIGR01395">
    <property type="entry name" value="FlgC"/>
    <property type="match status" value="1"/>
</dbReference>
<dbReference type="PANTHER" id="PTHR30435:SF2">
    <property type="entry name" value="FLAGELLAR BASAL-BODY ROD PROTEIN FLGC"/>
    <property type="match status" value="1"/>
</dbReference>
<dbReference type="EMBL" id="LOED01000009">
    <property type="protein sequence ID" value="KXG77605.1"/>
    <property type="molecule type" value="Genomic_DNA"/>
</dbReference>
<keyword evidence="4 6" id="KW-0975">Bacterial flagellum</keyword>
<evidence type="ECO:0000256" key="2">
    <source>
        <dbReference type="ARBA" id="ARBA00009677"/>
    </source>
</evidence>
<dbReference type="AlphaFoldDB" id="A0A140LAN0"/>
<dbReference type="InParanoid" id="A0A140LAN0"/>
<keyword evidence="10" id="KW-1185">Reference proteome</keyword>
<comment type="caution">
    <text evidence="9">The sequence shown here is derived from an EMBL/GenBank/DDBJ whole genome shotgun (WGS) entry which is preliminary data.</text>
</comment>
<evidence type="ECO:0000256" key="6">
    <source>
        <dbReference type="RuleBase" id="RU362062"/>
    </source>
</evidence>
<dbReference type="GO" id="GO:0071978">
    <property type="term" value="P:bacterial-type flagellum-dependent swarming motility"/>
    <property type="evidence" value="ECO:0007669"/>
    <property type="project" value="TreeGrafter"/>
</dbReference>
<comment type="subcellular location">
    <subcellularLocation>
        <location evidence="1 6">Bacterial flagellum basal body</location>
    </subcellularLocation>
</comment>
<accession>A0A140LAN0</accession>
<dbReference type="FunCoup" id="A0A140LAN0">
    <property type="interactions" value="113"/>
</dbReference>
<dbReference type="RefSeq" id="WP_066352746.1">
    <property type="nucleotide sequence ID" value="NZ_LOED01000009.1"/>
</dbReference>
<reference evidence="9 10" key="1">
    <citation type="submission" date="2015-12" db="EMBL/GenBank/DDBJ databases">
        <title>Draft genome sequnece of Fervidicola ferrireducens strain Y170.</title>
        <authorList>
            <person name="Patel B.K."/>
        </authorList>
    </citation>
    <scope>NUCLEOTIDE SEQUENCE [LARGE SCALE GENOMIC DNA]</scope>
    <source>
        <strain evidence="9 10">Y170</strain>
    </source>
</reference>
<sequence>MSIFRAMEISASGLTAQRLRMDVISNNIANVNTTRTEQGGPYRRKRVIFQEKRPDFNFKEILNDSLSKAVGEGVRVVAIEEDPAPFKLVYDPSHPDADDNGYVRMPNVNIVTEMVDMISATRSYEANVTAINAAKSMISKALEIGRA</sequence>
<evidence type="ECO:0000256" key="4">
    <source>
        <dbReference type="ARBA" id="ARBA00023143"/>
    </source>
</evidence>
<organism evidence="9 10">
    <name type="scientific">Fervidicola ferrireducens</name>
    <dbReference type="NCBI Taxonomy" id="520764"/>
    <lineage>
        <taxon>Bacteria</taxon>
        <taxon>Bacillati</taxon>
        <taxon>Bacillota</taxon>
        <taxon>Clostridia</taxon>
        <taxon>Thermosediminibacterales</taxon>
        <taxon>Thermosediminibacteraceae</taxon>
        <taxon>Fervidicola</taxon>
    </lineage>
</organism>
<evidence type="ECO:0000259" key="7">
    <source>
        <dbReference type="Pfam" id="PF00460"/>
    </source>
</evidence>
<dbReference type="PROSITE" id="PS00588">
    <property type="entry name" value="FLAGELLA_BB_ROD"/>
    <property type="match status" value="1"/>
</dbReference>
<dbReference type="PANTHER" id="PTHR30435">
    <property type="entry name" value="FLAGELLAR PROTEIN"/>
    <property type="match status" value="1"/>
</dbReference>
<keyword evidence="9" id="KW-0282">Flagellum</keyword>
<keyword evidence="9" id="KW-0969">Cilium</keyword>
<dbReference type="Proteomes" id="UP000070427">
    <property type="component" value="Unassembled WGS sequence"/>
</dbReference>
<dbReference type="InterPro" id="IPR010930">
    <property type="entry name" value="Flg_bb/hook_C_dom"/>
</dbReference>
<evidence type="ECO:0000313" key="10">
    <source>
        <dbReference type="Proteomes" id="UP000070427"/>
    </source>
</evidence>
<feature type="domain" description="Flagellar basal-body/hook protein C-terminal" evidence="8">
    <location>
        <begin position="100"/>
        <end position="143"/>
    </location>
</feature>
<dbReference type="InterPro" id="IPR001444">
    <property type="entry name" value="Flag_bb_rod_N"/>
</dbReference>
<evidence type="ECO:0000256" key="1">
    <source>
        <dbReference type="ARBA" id="ARBA00004117"/>
    </source>
</evidence>
<name>A0A140LAN0_9FIRM</name>
<gene>
    <name evidence="9" type="primary">flgC</name>
    <name evidence="9" type="ORF">AN618_09750</name>
</gene>
<dbReference type="InterPro" id="IPR006299">
    <property type="entry name" value="FlgC"/>
</dbReference>
<evidence type="ECO:0000259" key="8">
    <source>
        <dbReference type="Pfam" id="PF06429"/>
    </source>
</evidence>
<protein>
    <recommendedName>
        <fullName evidence="3 6">Flagellar basal-body rod protein FlgC</fullName>
    </recommendedName>
</protein>
<comment type="similarity">
    <text evidence="2">Belongs to the flagella basal body rod proteins family.</text>
</comment>